<name>A0A2H0XD88_UNCKA</name>
<feature type="transmembrane region" description="Helical" evidence="8">
    <location>
        <begin position="364"/>
        <end position="391"/>
    </location>
</feature>
<dbReference type="EMBL" id="PEYT01000031">
    <property type="protein sequence ID" value="PIS22821.1"/>
    <property type="molecule type" value="Genomic_DNA"/>
</dbReference>
<comment type="subcellular location">
    <subcellularLocation>
        <location evidence="1 8">Cell membrane</location>
        <topology evidence="1 8">Multi-pass membrane protein</topology>
    </subcellularLocation>
</comment>
<feature type="transmembrane region" description="Helical" evidence="8">
    <location>
        <begin position="81"/>
        <end position="102"/>
    </location>
</feature>
<feature type="transmembrane region" description="Helical" evidence="8">
    <location>
        <begin position="444"/>
        <end position="462"/>
    </location>
</feature>
<evidence type="ECO:0000313" key="9">
    <source>
        <dbReference type="EMBL" id="PIS22821.1"/>
    </source>
</evidence>
<dbReference type="InterPro" id="IPR003804">
    <property type="entry name" value="Lactate_perm"/>
</dbReference>
<dbReference type="Pfam" id="PF02652">
    <property type="entry name" value="Lactate_perm"/>
    <property type="match status" value="2"/>
</dbReference>
<dbReference type="AlphaFoldDB" id="A0A2H0XD88"/>
<feature type="transmembrane region" description="Helical" evidence="8">
    <location>
        <begin position="285"/>
        <end position="302"/>
    </location>
</feature>
<evidence type="ECO:0000256" key="7">
    <source>
        <dbReference type="ARBA" id="ARBA00023136"/>
    </source>
</evidence>
<protein>
    <recommendedName>
        <fullName evidence="8">L-lactate permease</fullName>
    </recommendedName>
</protein>
<comment type="similarity">
    <text evidence="2 8">Belongs to the lactate permease family.</text>
</comment>
<organism evidence="9 10">
    <name type="scientific">candidate division WWE3 bacterium CG08_land_8_20_14_0_20_40_13</name>
    <dbReference type="NCBI Taxonomy" id="1975084"/>
    <lineage>
        <taxon>Bacteria</taxon>
        <taxon>Katanobacteria</taxon>
    </lineage>
</organism>
<keyword evidence="4 8" id="KW-1003">Cell membrane</keyword>
<keyword evidence="7 8" id="KW-0472">Membrane</keyword>
<keyword evidence="5 8" id="KW-0812">Transmembrane</keyword>
<dbReference type="PANTHER" id="PTHR30003">
    <property type="entry name" value="L-LACTATE PERMEASE"/>
    <property type="match status" value="1"/>
</dbReference>
<evidence type="ECO:0000256" key="5">
    <source>
        <dbReference type="ARBA" id="ARBA00022692"/>
    </source>
</evidence>
<feature type="transmembrane region" description="Helical" evidence="8">
    <location>
        <begin position="259"/>
        <end position="279"/>
    </location>
</feature>
<evidence type="ECO:0000256" key="2">
    <source>
        <dbReference type="ARBA" id="ARBA00010100"/>
    </source>
</evidence>
<evidence type="ECO:0000256" key="8">
    <source>
        <dbReference type="RuleBase" id="RU365092"/>
    </source>
</evidence>
<feature type="transmembrane region" description="Helical" evidence="8">
    <location>
        <begin position="193"/>
        <end position="214"/>
    </location>
</feature>
<dbReference type="GO" id="GO:0015129">
    <property type="term" value="F:lactate transmembrane transporter activity"/>
    <property type="evidence" value="ECO:0007669"/>
    <property type="project" value="UniProtKB-UniRule"/>
</dbReference>
<dbReference type="GO" id="GO:0005886">
    <property type="term" value="C:plasma membrane"/>
    <property type="evidence" value="ECO:0007669"/>
    <property type="project" value="UniProtKB-SubCell"/>
</dbReference>
<dbReference type="PANTHER" id="PTHR30003:SF0">
    <property type="entry name" value="GLYCOLATE PERMEASE GLCA-RELATED"/>
    <property type="match status" value="1"/>
</dbReference>
<keyword evidence="3 8" id="KW-0813">Transport</keyword>
<evidence type="ECO:0000313" key="10">
    <source>
        <dbReference type="Proteomes" id="UP000230340"/>
    </source>
</evidence>
<feature type="transmembrane region" description="Helical" evidence="8">
    <location>
        <begin position="161"/>
        <end position="181"/>
    </location>
</feature>
<reference evidence="10" key="1">
    <citation type="submission" date="2017-09" db="EMBL/GenBank/DDBJ databases">
        <title>Depth-based differentiation of microbial function through sediment-hosted aquifers and enrichment of novel symbionts in the deep terrestrial subsurface.</title>
        <authorList>
            <person name="Probst A.J."/>
            <person name="Ladd B."/>
            <person name="Jarett J.K."/>
            <person name="Geller-Mcgrath D.E."/>
            <person name="Sieber C.M.K."/>
            <person name="Emerson J.B."/>
            <person name="Anantharaman K."/>
            <person name="Thomas B.C."/>
            <person name="Malmstrom R."/>
            <person name="Stieglmeier M."/>
            <person name="Klingl A."/>
            <person name="Woyke T."/>
            <person name="Ryan C.M."/>
            <person name="Banfield J.F."/>
        </authorList>
    </citation>
    <scope>NUCLEOTIDE SEQUENCE [LARGE SCALE GENOMIC DNA]</scope>
</reference>
<keyword evidence="6 8" id="KW-1133">Transmembrane helix</keyword>
<feature type="transmembrane region" description="Helical" evidence="8">
    <location>
        <begin position="7"/>
        <end position="29"/>
    </location>
</feature>
<proteinExistence type="inferred from homology"/>
<comment type="caution">
    <text evidence="9">The sequence shown here is derived from an EMBL/GenBank/DDBJ whole genome shotgun (WGS) entry which is preliminary data.</text>
</comment>
<accession>A0A2H0XD88</accession>
<sequence length="463" mass="50246">MGRKFSLVGISLALLGFFLFLAIFIWQIAPQYLSSSLEKGFKVAFDIFLIIFGAVFFIDILNKEKIIQSVGFYLESFSKDIRIQVIFLAWFFENLIEGIAGFGTPSAIVAPLLIGLGLTPIHAVIISLFGNSAAGAFGAAGTPIRVGFAGINTAGVNYFTALFNFAGILVPAFILWTLSQGRKDRWLFFKEGLPFALWSGFIFWIFSFGAVFLGGEFPTIIASLLGLFVAVLTAKLKILTSKNTAYRENRQELVAHHSLPMAVFPYLLVILLLAGGKFISRGFNPGFALVISGLIVFVVTRRKFGETIPEAVKNAFLRTGEPFAVIFAMSTIVQLILNSGHNYSNLPSMLKTISAGFENPLLPFFAPVAGAFGAFISGSVTISNILFGNFLKMASEVMKMDPAKILGLFVAGAAAGNMMALTDIMTAEAVAKIKSREREIIKRVLLPCIIYVSLTGLAGLIFI</sequence>
<evidence type="ECO:0000256" key="4">
    <source>
        <dbReference type="ARBA" id="ARBA00022475"/>
    </source>
</evidence>
<gene>
    <name evidence="9" type="ORF">COT49_03470</name>
</gene>
<feature type="transmembrane region" description="Helical" evidence="8">
    <location>
        <begin position="403"/>
        <end position="424"/>
    </location>
</feature>
<evidence type="ECO:0000256" key="1">
    <source>
        <dbReference type="ARBA" id="ARBA00004651"/>
    </source>
</evidence>
<evidence type="ECO:0000256" key="6">
    <source>
        <dbReference type="ARBA" id="ARBA00022989"/>
    </source>
</evidence>
<feature type="transmembrane region" description="Helical" evidence="8">
    <location>
        <begin position="323"/>
        <end position="344"/>
    </location>
</feature>
<dbReference type="GO" id="GO:0015295">
    <property type="term" value="F:solute:proton symporter activity"/>
    <property type="evidence" value="ECO:0007669"/>
    <property type="project" value="TreeGrafter"/>
</dbReference>
<feature type="transmembrane region" description="Helical" evidence="8">
    <location>
        <begin position="41"/>
        <end position="61"/>
    </location>
</feature>
<dbReference type="Proteomes" id="UP000230340">
    <property type="component" value="Unassembled WGS sequence"/>
</dbReference>
<evidence type="ECO:0000256" key="3">
    <source>
        <dbReference type="ARBA" id="ARBA00022448"/>
    </source>
</evidence>
<comment type="function">
    <text evidence="8">Uptake of L-lactate across the membrane. Can also transport D-lactate and glycolate.</text>
</comment>